<sequence length="343" mass="38387">MKIKFSKDNYSKKGIAVFACTVALAAAIFIFNTANSALNKNKKSTISAVSNSETKIKDKLLGKKENKFPKNEYIAKLFIKGVISESNDSYNQEWILSTIENLQEDTNNRGIVLVINSPGGGVYQADEVFLALEKYKKKTERPVYAYFTSLAASGGYYVGCAADYIMANRNSLTGSIGVIAGQFTDLTGLMEKWGIKSTTIHSGRNKLMGNFNEPMTQEQQEIMQSIADECYEQFTDIVAESRGLSKEEVYKLADGRIYTASQAKEASLINSIGTLDELIETMQRKEFDFAEYETADFSYQKEDSIYRMIMGSAKEFKKASLGIPDAVMEVLEPQIEFPAYYYK</sequence>
<dbReference type="MEROPS" id="S49.A08"/>
<dbReference type="InterPro" id="IPR004635">
    <property type="entry name" value="Pept_S49_SppA"/>
</dbReference>
<evidence type="ECO:0000256" key="2">
    <source>
        <dbReference type="ARBA" id="ARBA00022670"/>
    </source>
</evidence>
<dbReference type="NCBIfam" id="TIGR00706">
    <property type="entry name" value="SppA_dom"/>
    <property type="match status" value="1"/>
</dbReference>
<evidence type="ECO:0000256" key="3">
    <source>
        <dbReference type="ARBA" id="ARBA00022801"/>
    </source>
</evidence>
<dbReference type="Gene3D" id="3.90.226.10">
    <property type="entry name" value="2-enoyl-CoA Hydratase, Chain A, domain 1"/>
    <property type="match status" value="1"/>
</dbReference>
<dbReference type="EMBL" id="CP002631">
    <property type="protein sequence ID" value="AEB14967.1"/>
    <property type="molecule type" value="Genomic_DNA"/>
</dbReference>
<dbReference type="PANTHER" id="PTHR42987">
    <property type="entry name" value="PEPTIDASE S49"/>
    <property type="match status" value="1"/>
</dbReference>
<dbReference type="CDD" id="cd07023">
    <property type="entry name" value="S49_Sppa_N_C"/>
    <property type="match status" value="1"/>
</dbReference>
<reference evidence="6 7" key="1">
    <citation type="journal article" date="2011" name="Stand. Genomic Sci.">
        <title>Complete genome sequence of Treponema succinifaciens type strain (6091).</title>
        <authorList>
            <person name="Han C."/>
            <person name="Gronow S."/>
            <person name="Teshima H."/>
            <person name="Lapidus A."/>
            <person name="Nolan M."/>
            <person name="Lucas S."/>
            <person name="Hammon N."/>
            <person name="Deshpande S."/>
            <person name="Cheng J.F."/>
            <person name="Zeytun A."/>
            <person name="Tapia R."/>
            <person name="Goodwin L."/>
            <person name="Pitluck S."/>
            <person name="Liolios K."/>
            <person name="Pagani I."/>
            <person name="Ivanova N."/>
            <person name="Mavromatis K."/>
            <person name="Mikhailova N."/>
            <person name="Huntemann M."/>
            <person name="Pati A."/>
            <person name="Chen A."/>
            <person name="Palaniappan K."/>
            <person name="Land M."/>
            <person name="Hauser L."/>
            <person name="Brambilla E.M."/>
            <person name="Rohde M."/>
            <person name="Goker M."/>
            <person name="Woyke T."/>
            <person name="Bristow J."/>
            <person name="Eisen J.A."/>
            <person name="Markowitz V."/>
            <person name="Hugenholtz P."/>
            <person name="Kyrpides N.C."/>
            <person name="Klenk H.P."/>
            <person name="Detter J.C."/>
        </authorList>
    </citation>
    <scope>NUCLEOTIDE SEQUENCE [LARGE SCALE GENOMIC DNA]</scope>
    <source>
        <strain evidence="7">ATCC 33096 / DSM 2489 / 6091</strain>
    </source>
</reference>
<dbReference type="Proteomes" id="UP000006852">
    <property type="component" value="Chromosome"/>
</dbReference>
<dbReference type="GO" id="GO:0008236">
    <property type="term" value="F:serine-type peptidase activity"/>
    <property type="evidence" value="ECO:0007669"/>
    <property type="project" value="UniProtKB-KW"/>
</dbReference>
<dbReference type="GeneID" id="302999220"/>
<dbReference type="AlphaFoldDB" id="F2NTH8"/>
<evidence type="ECO:0000256" key="4">
    <source>
        <dbReference type="ARBA" id="ARBA00022825"/>
    </source>
</evidence>
<feature type="domain" description="Peptidase S49" evidence="5">
    <location>
        <begin position="137"/>
        <end position="284"/>
    </location>
</feature>
<proteinExistence type="inferred from homology"/>
<dbReference type="InterPro" id="IPR029045">
    <property type="entry name" value="ClpP/crotonase-like_dom_sf"/>
</dbReference>
<evidence type="ECO:0000259" key="5">
    <source>
        <dbReference type="Pfam" id="PF01343"/>
    </source>
</evidence>
<evidence type="ECO:0000313" key="7">
    <source>
        <dbReference type="Proteomes" id="UP000006852"/>
    </source>
</evidence>
<dbReference type="Pfam" id="PF01343">
    <property type="entry name" value="Peptidase_S49"/>
    <property type="match status" value="1"/>
</dbReference>
<name>F2NTH8_TRES6</name>
<keyword evidence="4" id="KW-0720">Serine protease</keyword>
<dbReference type="HOGENOM" id="CLU_046540_0_1_12"/>
<dbReference type="InterPro" id="IPR002142">
    <property type="entry name" value="Peptidase_S49"/>
</dbReference>
<keyword evidence="2" id="KW-0645">Protease</keyword>
<comment type="similarity">
    <text evidence="1">Belongs to the peptidase S49 family.</text>
</comment>
<dbReference type="SUPFAM" id="SSF52096">
    <property type="entry name" value="ClpP/crotonase"/>
    <property type="match status" value="1"/>
</dbReference>
<dbReference type="PANTHER" id="PTHR42987:SF4">
    <property type="entry name" value="PROTEASE SOHB-RELATED"/>
    <property type="match status" value="1"/>
</dbReference>
<dbReference type="Gene3D" id="6.20.330.10">
    <property type="match status" value="1"/>
</dbReference>
<dbReference type="eggNOG" id="COG0616">
    <property type="taxonomic scope" value="Bacteria"/>
</dbReference>
<dbReference type="STRING" id="869209.Tresu_2097"/>
<dbReference type="OrthoDB" id="9764363at2"/>
<reference evidence="7" key="2">
    <citation type="submission" date="2011-04" db="EMBL/GenBank/DDBJ databases">
        <title>The complete genome of chromosome of Treponema succinifaciens DSM 2489.</title>
        <authorList>
            <person name="Lucas S."/>
            <person name="Copeland A."/>
            <person name="Lapidus A."/>
            <person name="Bruce D."/>
            <person name="Goodwin L."/>
            <person name="Pitluck S."/>
            <person name="Peters L."/>
            <person name="Kyrpides N."/>
            <person name="Mavromatis K."/>
            <person name="Ivanova N."/>
            <person name="Ovchinnikova G."/>
            <person name="Teshima H."/>
            <person name="Detter J.C."/>
            <person name="Tapia R."/>
            <person name="Han C."/>
            <person name="Land M."/>
            <person name="Hauser L."/>
            <person name="Markowitz V."/>
            <person name="Cheng J.-F."/>
            <person name="Hugenholtz P."/>
            <person name="Woyke T."/>
            <person name="Wu D."/>
            <person name="Gronow S."/>
            <person name="Wellnitz S."/>
            <person name="Brambilla E."/>
            <person name="Klenk H.-P."/>
            <person name="Eisen J.A."/>
        </authorList>
    </citation>
    <scope>NUCLEOTIDE SEQUENCE [LARGE SCALE GENOMIC DNA]</scope>
    <source>
        <strain evidence="7">ATCC 33096 / DSM 2489 / 6091</strain>
    </source>
</reference>
<evidence type="ECO:0000256" key="1">
    <source>
        <dbReference type="ARBA" id="ARBA00008683"/>
    </source>
</evidence>
<keyword evidence="7" id="KW-1185">Reference proteome</keyword>
<evidence type="ECO:0000313" key="6">
    <source>
        <dbReference type="EMBL" id="AEB14967.1"/>
    </source>
</evidence>
<dbReference type="GO" id="GO:0006508">
    <property type="term" value="P:proteolysis"/>
    <property type="evidence" value="ECO:0007669"/>
    <property type="project" value="UniProtKB-KW"/>
</dbReference>
<dbReference type="RefSeq" id="WP_013702220.1">
    <property type="nucleotide sequence ID" value="NC_015385.1"/>
</dbReference>
<gene>
    <name evidence="6" type="ordered locus">Tresu_2097</name>
</gene>
<dbReference type="InterPro" id="IPR047272">
    <property type="entry name" value="S49_SppA_C"/>
</dbReference>
<accession>F2NTH8</accession>
<organism evidence="6 7">
    <name type="scientific">Treponema succinifaciens (strain ATCC 33096 / DSM 2489 / 6091)</name>
    <dbReference type="NCBI Taxonomy" id="869209"/>
    <lineage>
        <taxon>Bacteria</taxon>
        <taxon>Pseudomonadati</taxon>
        <taxon>Spirochaetota</taxon>
        <taxon>Spirochaetia</taxon>
        <taxon>Spirochaetales</taxon>
        <taxon>Treponemataceae</taxon>
        <taxon>Treponema</taxon>
    </lineage>
</organism>
<protein>
    <submittedName>
        <fullName evidence="6">Signal peptide peptidase SppA, 36K type</fullName>
    </submittedName>
</protein>
<keyword evidence="3" id="KW-0378">Hydrolase</keyword>
<dbReference type="KEGG" id="tsu:Tresu_2097"/>